<keyword evidence="4" id="KW-1185">Reference proteome</keyword>
<comment type="caution">
    <text evidence="3">The sequence shown here is derived from an EMBL/GenBank/DDBJ whole genome shotgun (WGS) entry which is preliminary data.</text>
</comment>
<reference evidence="3" key="1">
    <citation type="journal article" date="2014" name="Int. J. Syst. Evol. Microbiol.">
        <title>Complete genome sequence of Corynebacterium casei LMG S-19264T (=DSM 44701T), isolated from a smear-ripened cheese.</title>
        <authorList>
            <consortium name="US DOE Joint Genome Institute (JGI-PGF)"/>
            <person name="Walter F."/>
            <person name="Albersmeier A."/>
            <person name="Kalinowski J."/>
            <person name="Ruckert C."/>
        </authorList>
    </citation>
    <scope>NUCLEOTIDE SEQUENCE</scope>
    <source>
        <strain evidence="3">CGMCC 1.15725</strain>
    </source>
</reference>
<sequence>MGGRNTVIITGAADGIGWATAQKFAEAGYRLALLDLREAEVQARAAELGPQHLGLRCDVAAEAEVKAAVDTVARRYGRIDAVVNNAGIGNPHIPTLEQTLESFERVLHIHLSGTFLVSREAARIMMAGDGGAIVNVSSIAGITGLPRRNAYGAAKAGIVAMTRSMACEWAGRGIRVNAVAPGFTLTALVEKLEQDGSIDIRRLERRIPMGRLARPAEIADTILFLCSPAASYVTGAMLSVDGGWAAFGDAGDAADPHSEPRPQSLGM</sequence>
<dbReference type="InterPro" id="IPR036291">
    <property type="entry name" value="NAD(P)-bd_dom_sf"/>
</dbReference>
<dbReference type="PANTHER" id="PTHR42760:SF123">
    <property type="entry name" value="OXIDOREDUCTASE"/>
    <property type="match status" value="1"/>
</dbReference>
<evidence type="ECO:0000256" key="1">
    <source>
        <dbReference type="ARBA" id="ARBA00006484"/>
    </source>
</evidence>
<proteinExistence type="inferred from homology"/>
<evidence type="ECO:0000313" key="3">
    <source>
        <dbReference type="EMBL" id="GGF04131.1"/>
    </source>
</evidence>
<name>A0A8J3E1Q2_9PROT</name>
<dbReference type="Gene3D" id="3.40.50.720">
    <property type="entry name" value="NAD(P)-binding Rossmann-like Domain"/>
    <property type="match status" value="1"/>
</dbReference>
<reference evidence="3" key="2">
    <citation type="submission" date="2020-09" db="EMBL/GenBank/DDBJ databases">
        <authorList>
            <person name="Sun Q."/>
            <person name="Zhou Y."/>
        </authorList>
    </citation>
    <scope>NUCLEOTIDE SEQUENCE</scope>
    <source>
        <strain evidence="3">CGMCC 1.15725</strain>
    </source>
</reference>
<dbReference type="PRINTS" id="PR00081">
    <property type="entry name" value="GDHRDH"/>
</dbReference>
<dbReference type="EMBL" id="BMJQ01000002">
    <property type="protein sequence ID" value="GGF04131.1"/>
    <property type="molecule type" value="Genomic_DNA"/>
</dbReference>
<dbReference type="GO" id="GO:0016616">
    <property type="term" value="F:oxidoreductase activity, acting on the CH-OH group of donors, NAD or NADP as acceptor"/>
    <property type="evidence" value="ECO:0007669"/>
    <property type="project" value="UniProtKB-ARBA"/>
</dbReference>
<gene>
    <name evidence="3" type="ORF">GCM10011611_06920</name>
</gene>
<evidence type="ECO:0000313" key="4">
    <source>
        <dbReference type="Proteomes" id="UP000646365"/>
    </source>
</evidence>
<dbReference type="FunFam" id="3.40.50.720:FF:000084">
    <property type="entry name" value="Short-chain dehydrogenase reductase"/>
    <property type="match status" value="1"/>
</dbReference>
<dbReference type="PANTHER" id="PTHR42760">
    <property type="entry name" value="SHORT-CHAIN DEHYDROGENASES/REDUCTASES FAMILY MEMBER"/>
    <property type="match status" value="1"/>
</dbReference>
<evidence type="ECO:0000259" key="2">
    <source>
        <dbReference type="SMART" id="SM00822"/>
    </source>
</evidence>
<dbReference type="InterPro" id="IPR020904">
    <property type="entry name" value="Sc_DH/Rdtase_CS"/>
</dbReference>
<feature type="domain" description="Ketoreductase" evidence="2">
    <location>
        <begin position="5"/>
        <end position="182"/>
    </location>
</feature>
<dbReference type="PROSITE" id="PS00061">
    <property type="entry name" value="ADH_SHORT"/>
    <property type="match status" value="1"/>
</dbReference>
<dbReference type="NCBIfam" id="NF005559">
    <property type="entry name" value="PRK07231.1"/>
    <property type="match status" value="1"/>
</dbReference>
<comment type="similarity">
    <text evidence="1">Belongs to the short-chain dehydrogenases/reductases (SDR) family.</text>
</comment>
<dbReference type="SMART" id="SM00822">
    <property type="entry name" value="PKS_KR"/>
    <property type="match status" value="1"/>
</dbReference>
<dbReference type="InterPro" id="IPR057326">
    <property type="entry name" value="KR_dom"/>
</dbReference>
<dbReference type="PRINTS" id="PR00080">
    <property type="entry name" value="SDRFAMILY"/>
</dbReference>
<dbReference type="GO" id="GO:0030497">
    <property type="term" value="P:fatty acid elongation"/>
    <property type="evidence" value="ECO:0007669"/>
    <property type="project" value="TreeGrafter"/>
</dbReference>
<dbReference type="AlphaFoldDB" id="A0A8J3E1Q2"/>
<dbReference type="Pfam" id="PF13561">
    <property type="entry name" value="adh_short_C2"/>
    <property type="match status" value="1"/>
</dbReference>
<accession>A0A8J3E1Q2</accession>
<dbReference type="Proteomes" id="UP000646365">
    <property type="component" value="Unassembled WGS sequence"/>
</dbReference>
<dbReference type="SUPFAM" id="SSF51735">
    <property type="entry name" value="NAD(P)-binding Rossmann-fold domains"/>
    <property type="match status" value="1"/>
</dbReference>
<dbReference type="InterPro" id="IPR002347">
    <property type="entry name" value="SDR_fam"/>
</dbReference>
<dbReference type="RefSeq" id="WP_189042574.1">
    <property type="nucleotide sequence ID" value="NZ_BMJQ01000002.1"/>
</dbReference>
<protein>
    <recommendedName>
        <fullName evidence="2">Ketoreductase domain-containing protein</fullName>
    </recommendedName>
</protein>
<dbReference type="CDD" id="cd05233">
    <property type="entry name" value="SDR_c"/>
    <property type="match status" value="1"/>
</dbReference>
<organism evidence="3 4">
    <name type="scientific">Aliidongia dinghuensis</name>
    <dbReference type="NCBI Taxonomy" id="1867774"/>
    <lineage>
        <taxon>Bacteria</taxon>
        <taxon>Pseudomonadati</taxon>
        <taxon>Pseudomonadota</taxon>
        <taxon>Alphaproteobacteria</taxon>
        <taxon>Rhodospirillales</taxon>
        <taxon>Dongiaceae</taxon>
        <taxon>Aliidongia</taxon>
    </lineage>
</organism>